<accession>A0A2D2CYQ5</accession>
<dbReference type="Proteomes" id="UP000230709">
    <property type="component" value="Plasmid pOB3b3"/>
</dbReference>
<sequence>MGRMTLITGGERRRRWRNEDRTRILAAIAEPGAVVADVARREDVCTSLVYKWRRAAQREASAAVCGFSPVIIEPAPRVATSQEQPLQESAAGVVEVELNDVRVKISATAPSSVIAATLKALRS</sequence>
<dbReference type="STRING" id="595536.GCA_000178815_00064"/>
<gene>
    <name evidence="1" type="ORF">CQW49_05840</name>
    <name evidence="2" type="ORF">CQW49_08050</name>
    <name evidence="3" type="ORF">CQW49_14610</name>
    <name evidence="4" type="ORF">CQW49_23640</name>
</gene>
<evidence type="ECO:0008006" key="6">
    <source>
        <dbReference type="Google" id="ProtNLM"/>
    </source>
</evidence>
<dbReference type="PANTHER" id="PTHR37936:SF3">
    <property type="entry name" value="TRANSPOSASE INSC FOR INSERTION ELEMENT IS2A-RELATED"/>
    <property type="match status" value="1"/>
</dbReference>
<dbReference type="GO" id="GO:0004803">
    <property type="term" value="F:transposase activity"/>
    <property type="evidence" value="ECO:0007669"/>
    <property type="project" value="InterPro"/>
</dbReference>
<dbReference type="EMBL" id="CP023737">
    <property type="protein sequence ID" value="ATQ67855.1"/>
    <property type="molecule type" value="Genomic_DNA"/>
</dbReference>
<keyword evidence="5" id="KW-1185">Reference proteome</keyword>
<dbReference type="KEGG" id="mtw:CQW49_14610"/>
<protein>
    <recommendedName>
        <fullName evidence="6">Transposase</fullName>
    </recommendedName>
</protein>
<dbReference type="NCBIfam" id="NF047595">
    <property type="entry name" value="IS66_ISRel24_TnpA"/>
    <property type="match status" value="1"/>
</dbReference>
<reference evidence="5" key="2">
    <citation type="submission" date="2017-10" db="EMBL/GenBank/DDBJ databases">
        <title>Completed PacBio SMRT sequence of Methylosinus trichosporium OB3b reveals presence of a third large plasmid.</title>
        <authorList>
            <person name="Charles T.C."/>
            <person name="Lynch M.D.J."/>
            <person name="Heil J.R."/>
            <person name="Cheng J."/>
        </authorList>
    </citation>
    <scope>NUCLEOTIDE SEQUENCE [LARGE SCALE GENOMIC DNA]</scope>
    <source>
        <strain evidence="5">OB3b</strain>
        <plasmid evidence="5">pob3b3</plasmid>
    </source>
</reference>
<dbReference type="EMBL" id="CP023737">
    <property type="protein sequence ID" value="ATQ68974.1"/>
    <property type="molecule type" value="Genomic_DNA"/>
</dbReference>
<geneLocation type="plasmid" evidence="4">
    <name>pOB3b3</name>
</geneLocation>
<dbReference type="SUPFAM" id="SSF48295">
    <property type="entry name" value="TrpR-like"/>
    <property type="match status" value="1"/>
</dbReference>
<dbReference type="GO" id="GO:0043565">
    <property type="term" value="F:sequence-specific DNA binding"/>
    <property type="evidence" value="ECO:0007669"/>
    <property type="project" value="InterPro"/>
</dbReference>
<reference evidence="2" key="1">
    <citation type="journal article" date="2017" name="Genome Announc.">
        <title>The Completed PacBio Single-Molecule Real-Time Sequence of Methylosinus trichosporium Strain OB3b Reveals the Presence of a Third Large Plasmid.</title>
        <authorList>
            <person name="Heil J.R."/>
            <person name="Lynch M.D."/>
            <person name="Cheng J."/>
            <person name="Matysiakiewicz O."/>
            <person name="D'Alessio M."/>
            <person name="Charles T.C."/>
        </authorList>
    </citation>
    <scope>NUCLEOTIDE SEQUENCE</scope>
    <source>
        <strain evidence="2">OB3b</strain>
        <plasmid evidence="4">pOB3b3</plasmid>
    </source>
</reference>
<dbReference type="KEGG" id="mtw:CQW49_23640"/>
<dbReference type="KEGG" id="mtw:CQW49_08050"/>
<organism evidence="2 5">
    <name type="scientific">Methylosinus trichosporium (strain ATCC 35070 / NCIMB 11131 / UNIQEM 75 / OB3b)</name>
    <dbReference type="NCBI Taxonomy" id="595536"/>
    <lineage>
        <taxon>Bacteria</taxon>
        <taxon>Pseudomonadati</taxon>
        <taxon>Pseudomonadota</taxon>
        <taxon>Alphaproteobacteria</taxon>
        <taxon>Hyphomicrobiales</taxon>
        <taxon>Methylocystaceae</taxon>
        <taxon>Methylosinus</taxon>
    </lineage>
</organism>
<evidence type="ECO:0000313" key="3">
    <source>
        <dbReference type="EMBL" id="ATQ68974.1"/>
    </source>
</evidence>
<keyword evidence="4" id="KW-0614">Plasmid</keyword>
<dbReference type="AlphaFoldDB" id="A0A2D2CYQ5"/>
<dbReference type="GO" id="GO:0006313">
    <property type="term" value="P:DNA transposition"/>
    <property type="evidence" value="ECO:0007669"/>
    <property type="project" value="InterPro"/>
</dbReference>
<dbReference type="InterPro" id="IPR010921">
    <property type="entry name" value="Trp_repressor/repl_initiator"/>
</dbReference>
<geneLocation type="plasmid" evidence="5">
    <name>pob3b3</name>
</geneLocation>
<name>A0A2D2CYQ5_METT3</name>
<dbReference type="KEGG" id="mtw:CQW49_05840"/>
<dbReference type="EMBL" id="CP023740">
    <property type="protein sequence ID" value="ATQ70944.1"/>
    <property type="molecule type" value="Genomic_DNA"/>
</dbReference>
<dbReference type="EMBL" id="CP023737">
    <property type="protein sequence ID" value="ATQ67470.1"/>
    <property type="molecule type" value="Genomic_DNA"/>
</dbReference>
<evidence type="ECO:0000313" key="1">
    <source>
        <dbReference type="EMBL" id="ATQ67470.1"/>
    </source>
</evidence>
<evidence type="ECO:0000313" key="5">
    <source>
        <dbReference type="Proteomes" id="UP000230709"/>
    </source>
</evidence>
<dbReference type="Proteomes" id="UP000230709">
    <property type="component" value="Chromosome"/>
</dbReference>
<dbReference type="PANTHER" id="PTHR37936">
    <property type="entry name" value="TRANSPOSASE INSC FOR INSERTION ELEMENT IS2A-RELATED"/>
    <property type="match status" value="1"/>
</dbReference>
<evidence type="ECO:0000313" key="4">
    <source>
        <dbReference type="EMBL" id="ATQ70944.1"/>
    </source>
</evidence>
<dbReference type="InterPro" id="IPR002514">
    <property type="entry name" value="Transposase_8"/>
</dbReference>
<evidence type="ECO:0000313" key="2">
    <source>
        <dbReference type="EMBL" id="ATQ67855.1"/>
    </source>
</evidence>
<dbReference type="Pfam" id="PF01527">
    <property type="entry name" value="HTH_Tnp_1"/>
    <property type="match status" value="1"/>
</dbReference>
<proteinExistence type="predicted"/>